<evidence type="ECO:0000256" key="1">
    <source>
        <dbReference type="ARBA" id="ARBA00006643"/>
    </source>
</evidence>
<dbReference type="GO" id="GO:0008270">
    <property type="term" value="F:zinc ion binding"/>
    <property type="evidence" value="ECO:0007669"/>
    <property type="project" value="InterPro"/>
</dbReference>
<dbReference type="AlphaFoldDB" id="A0AAN8V8P8"/>
<evidence type="ECO:0000259" key="2">
    <source>
        <dbReference type="Pfam" id="PF14432"/>
    </source>
</evidence>
<sequence length="126" mass="14080">MEDKGRTLSSDFSFHDVDEERECTPIGHSELLAISFGLLSTQPGTIIRVTKNLCFCLRCHSIAKFNSKMVEWEIISTTSKMESVPVRTTSTTAFSISKDQLEDLLLLNFVFASPLCASSFSVTYDK</sequence>
<dbReference type="InterPro" id="IPR032867">
    <property type="entry name" value="DYW_dom"/>
</dbReference>
<keyword evidence="4" id="KW-1185">Reference proteome</keyword>
<evidence type="ECO:0000313" key="3">
    <source>
        <dbReference type="EMBL" id="KAK6924817.1"/>
    </source>
</evidence>
<comment type="caution">
    <text evidence="3">The sequence shown here is derived from an EMBL/GenBank/DDBJ whole genome shotgun (WGS) entry which is preliminary data.</text>
</comment>
<feature type="domain" description="DYW" evidence="2">
    <location>
        <begin position="10"/>
        <end position="76"/>
    </location>
</feature>
<protein>
    <submittedName>
        <fullName evidence="3">DYW domain</fullName>
    </submittedName>
</protein>
<gene>
    <name evidence="3" type="ORF">RJ641_009143</name>
</gene>
<proteinExistence type="inferred from homology"/>
<dbReference type="EMBL" id="JBAMMX010000016">
    <property type="protein sequence ID" value="KAK6924817.1"/>
    <property type="molecule type" value="Genomic_DNA"/>
</dbReference>
<comment type="similarity">
    <text evidence="1">Belongs to the PPR family. PCMP-H subfamily.</text>
</comment>
<name>A0AAN8V8P8_9MAGN</name>
<accession>A0AAN8V8P8</accession>
<dbReference type="Proteomes" id="UP001370490">
    <property type="component" value="Unassembled WGS sequence"/>
</dbReference>
<reference evidence="3 4" key="1">
    <citation type="submission" date="2023-12" db="EMBL/GenBank/DDBJ databases">
        <title>A high-quality genome assembly for Dillenia turbinata (Dilleniales).</title>
        <authorList>
            <person name="Chanderbali A."/>
        </authorList>
    </citation>
    <scope>NUCLEOTIDE SEQUENCE [LARGE SCALE GENOMIC DNA]</scope>
    <source>
        <strain evidence="3">LSX21</strain>
        <tissue evidence="3">Leaf</tissue>
    </source>
</reference>
<dbReference type="Pfam" id="PF14432">
    <property type="entry name" value="DYW_deaminase"/>
    <property type="match status" value="1"/>
</dbReference>
<organism evidence="3 4">
    <name type="scientific">Dillenia turbinata</name>
    <dbReference type="NCBI Taxonomy" id="194707"/>
    <lineage>
        <taxon>Eukaryota</taxon>
        <taxon>Viridiplantae</taxon>
        <taxon>Streptophyta</taxon>
        <taxon>Embryophyta</taxon>
        <taxon>Tracheophyta</taxon>
        <taxon>Spermatophyta</taxon>
        <taxon>Magnoliopsida</taxon>
        <taxon>eudicotyledons</taxon>
        <taxon>Gunneridae</taxon>
        <taxon>Pentapetalae</taxon>
        <taxon>Dilleniales</taxon>
        <taxon>Dilleniaceae</taxon>
        <taxon>Dillenia</taxon>
    </lineage>
</organism>
<evidence type="ECO:0000313" key="4">
    <source>
        <dbReference type="Proteomes" id="UP001370490"/>
    </source>
</evidence>